<dbReference type="GeneID" id="5709428"/>
<reference evidence="1 2" key="1">
    <citation type="submission" date="2007-10" db="EMBL/GenBank/DDBJ databases">
        <title>Complete sequence of Caldivirga maquilingensis IC-167.</title>
        <authorList>
            <consortium name="US DOE Joint Genome Institute"/>
            <person name="Copeland A."/>
            <person name="Lucas S."/>
            <person name="Lapidus A."/>
            <person name="Barry K."/>
            <person name="Glavina del Rio T."/>
            <person name="Dalin E."/>
            <person name="Tice H."/>
            <person name="Pitluck S."/>
            <person name="Saunders E."/>
            <person name="Brettin T."/>
            <person name="Bruce D."/>
            <person name="Detter J.C."/>
            <person name="Han C."/>
            <person name="Schmutz J."/>
            <person name="Larimer F."/>
            <person name="Land M."/>
            <person name="Hauser L."/>
            <person name="Kyrpides N."/>
            <person name="Ivanova N."/>
            <person name="Biddle J.F."/>
            <person name="Zhang Z."/>
            <person name="Fitz-Gibbon S.T."/>
            <person name="Lowe T.M."/>
            <person name="Saltikov C."/>
            <person name="House C.H."/>
            <person name="Richardson P."/>
        </authorList>
    </citation>
    <scope>NUCLEOTIDE SEQUENCE [LARGE SCALE GENOMIC DNA]</scope>
    <source>
        <strain evidence="2">ATCC 700844 / DSM 13496 / JCM 10307 / IC-167</strain>
    </source>
</reference>
<dbReference type="OrthoDB" id="377007at2157"/>
<dbReference type="HOGENOM" id="CLU_1656798_0_0_2"/>
<dbReference type="Proteomes" id="UP000001137">
    <property type="component" value="Chromosome"/>
</dbReference>
<sequence length="159" mass="17868">MGITERFIEAFLTVYRDYKGKWGIMDIYAYRTQGKSIKAFASLIINIGGNPRTINAYLFSTGKVMIISDVTPILRGKVNCSGSSTRATVDMYLPPEEYSICLGEGINGSRNILLALTRDYGEERVLLYSEVDQKSIDYNSLVKVLGEVKDTLIRLFTTR</sequence>
<dbReference type="RefSeq" id="WP_012186211.1">
    <property type="nucleotide sequence ID" value="NC_009954.1"/>
</dbReference>
<evidence type="ECO:0000313" key="1">
    <source>
        <dbReference type="EMBL" id="ABW01992.1"/>
    </source>
</evidence>
<evidence type="ECO:0000313" key="2">
    <source>
        <dbReference type="Proteomes" id="UP000001137"/>
    </source>
</evidence>
<dbReference type="eggNOG" id="arCOG10492">
    <property type="taxonomic scope" value="Archaea"/>
</dbReference>
<organism evidence="1 2">
    <name type="scientific">Caldivirga maquilingensis (strain ATCC 700844 / DSM 13496 / JCM 10307 / IC-167)</name>
    <dbReference type="NCBI Taxonomy" id="397948"/>
    <lineage>
        <taxon>Archaea</taxon>
        <taxon>Thermoproteota</taxon>
        <taxon>Thermoprotei</taxon>
        <taxon>Thermoproteales</taxon>
        <taxon>Thermoproteaceae</taxon>
        <taxon>Caldivirga</taxon>
    </lineage>
</organism>
<gene>
    <name evidence="1" type="ordered locus">Cmaq_1165</name>
</gene>
<dbReference type="KEGG" id="cma:Cmaq_1165"/>
<dbReference type="AlphaFoldDB" id="A8MDY6"/>
<proteinExistence type="predicted"/>
<accession>A8MDY6</accession>
<name>A8MDY6_CALMQ</name>
<keyword evidence="2" id="KW-1185">Reference proteome</keyword>
<protein>
    <submittedName>
        <fullName evidence="1">Uncharacterized protein</fullName>
    </submittedName>
</protein>
<dbReference type="EMBL" id="CP000852">
    <property type="protein sequence ID" value="ABW01992.1"/>
    <property type="molecule type" value="Genomic_DNA"/>
</dbReference>